<dbReference type="SUPFAM" id="SSF159888">
    <property type="entry name" value="YdhG-like"/>
    <property type="match status" value="1"/>
</dbReference>
<proteinExistence type="predicted"/>
<evidence type="ECO:0000259" key="1">
    <source>
        <dbReference type="Pfam" id="PF08818"/>
    </source>
</evidence>
<name>A0A941EDG1_9ACTN</name>
<dbReference type="Pfam" id="PF08818">
    <property type="entry name" value="DUF1801"/>
    <property type="match status" value="1"/>
</dbReference>
<dbReference type="InterPro" id="IPR014922">
    <property type="entry name" value="YdhG-like"/>
</dbReference>
<sequence length="116" mass="13044">MEERVRAYIDAVDAENRPLFDRLHTLILDACPGVHVTLSYQMPTFVRGNRKLFLAAWRHGVSIYGWPLGRDAGFVERHPDLAAGVRTIRLRPEDAAAIPDEEFSAFARAALIDDPT</sequence>
<gene>
    <name evidence="2" type="ORF">KDK95_23570</name>
</gene>
<evidence type="ECO:0000313" key="3">
    <source>
        <dbReference type="Proteomes" id="UP000676325"/>
    </source>
</evidence>
<evidence type="ECO:0000313" key="2">
    <source>
        <dbReference type="EMBL" id="MBR7829307.1"/>
    </source>
</evidence>
<dbReference type="RefSeq" id="WP_212520442.1">
    <property type="nucleotide sequence ID" value="NZ_JAGSOH010000081.1"/>
</dbReference>
<protein>
    <submittedName>
        <fullName evidence="2">DUF1801 domain-containing protein</fullName>
    </submittedName>
</protein>
<dbReference type="EMBL" id="JAGSOH010000081">
    <property type="protein sequence ID" value="MBR7829307.1"/>
    <property type="molecule type" value="Genomic_DNA"/>
</dbReference>
<reference evidence="2" key="1">
    <citation type="submission" date="2021-04" db="EMBL/GenBank/DDBJ databases">
        <title>Genome based classification of Actinospica acidithermotolerans sp. nov., an actinobacterium isolated from an Indonesian hot spring.</title>
        <authorList>
            <person name="Kusuma A.B."/>
            <person name="Putra K.E."/>
            <person name="Nafisah S."/>
            <person name="Loh J."/>
            <person name="Nouioui I."/>
            <person name="Goodfellow M."/>
        </authorList>
    </citation>
    <scope>NUCLEOTIDE SEQUENCE</scope>
    <source>
        <strain evidence="2">MGRD01-02</strain>
    </source>
</reference>
<accession>A0A941EDG1</accession>
<organism evidence="2 3">
    <name type="scientific">Actinospica acidithermotolerans</name>
    <dbReference type="NCBI Taxonomy" id="2828514"/>
    <lineage>
        <taxon>Bacteria</taxon>
        <taxon>Bacillati</taxon>
        <taxon>Actinomycetota</taxon>
        <taxon>Actinomycetes</taxon>
        <taxon>Catenulisporales</taxon>
        <taxon>Actinospicaceae</taxon>
        <taxon>Actinospica</taxon>
    </lineage>
</organism>
<dbReference type="AlphaFoldDB" id="A0A941EDG1"/>
<keyword evidence="3" id="KW-1185">Reference proteome</keyword>
<feature type="domain" description="YdhG-like" evidence="1">
    <location>
        <begin position="17"/>
        <end position="111"/>
    </location>
</feature>
<dbReference type="Proteomes" id="UP000676325">
    <property type="component" value="Unassembled WGS sequence"/>
</dbReference>
<dbReference type="Gene3D" id="3.90.1150.200">
    <property type="match status" value="1"/>
</dbReference>
<comment type="caution">
    <text evidence="2">The sequence shown here is derived from an EMBL/GenBank/DDBJ whole genome shotgun (WGS) entry which is preliminary data.</text>
</comment>